<comment type="caution">
    <text evidence="2">The sequence shown here is derived from an EMBL/GenBank/DDBJ whole genome shotgun (WGS) entry which is preliminary data.</text>
</comment>
<dbReference type="PANTHER" id="PTHR28083:SF1">
    <property type="entry name" value="GOOD FOR FULL DBP5 ACTIVITY PROTEIN 2"/>
    <property type="match status" value="1"/>
</dbReference>
<dbReference type="InParanoid" id="A0A1E1LFB6"/>
<proteinExistence type="predicted"/>
<dbReference type="SUPFAM" id="SSF53098">
    <property type="entry name" value="Ribonuclease H-like"/>
    <property type="match status" value="1"/>
</dbReference>
<dbReference type="EMBL" id="FJUW01000049">
    <property type="protein sequence ID" value="CZT09187.1"/>
    <property type="molecule type" value="Genomic_DNA"/>
</dbReference>
<sequence length="271" mass="31135">MHRLRIPRTPLEQIIEIFGLEQQEPRDVILVSLDLEVNKNRPSIDQWYAISQIGVSYFDTRCLLQPYPADHHHFATRHFIVGGQRRFDHIRKKYHFGISEHISSQDHVNDVLRNILLIPDEKTPGKFRDVILLAHGIASDLATCRKRILILADLANVVGLLDTTYLSMEVLGLYFSLRSLLSLLGLPVKEMHNAGNDANYTLRALLLLCRYDLHPSLKKSVQTLEYFRSIAFEPLPDTTSRNALWRSVKIRRADKTLEALNLGGLTFFDDI</sequence>
<accession>A0A1E1LFB6</accession>
<keyword evidence="3" id="KW-1185">Reference proteome</keyword>
<name>A0A1E1LFB6_9HELO</name>
<dbReference type="InterPro" id="IPR040151">
    <property type="entry name" value="Gfd2/YDR514C-like"/>
</dbReference>
<protein>
    <recommendedName>
        <fullName evidence="1">Gfd2/YDR514C-like C-terminal domain-containing protein</fullName>
    </recommendedName>
</protein>
<dbReference type="InterPro" id="IPR048519">
    <property type="entry name" value="Gfd2/YDR514C-like_C"/>
</dbReference>
<reference evidence="3" key="1">
    <citation type="submission" date="2016-03" db="EMBL/GenBank/DDBJ databases">
        <authorList>
            <person name="Ploux O."/>
        </authorList>
    </citation>
    <scope>NUCLEOTIDE SEQUENCE [LARGE SCALE GENOMIC DNA]</scope>
    <source>
        <strain evidence="3">UK7</strain>
    </source>
</reference>
<dbReference type="AlphaFoldDB" id="A0A1E1LFB6"/>
<dbReference type="GO" id="GO:0005634">
    <property type="term" value="C:nucleus"/>
    <property type="evidence" value="ECO:0007669"/>
    <property type="project" value="TreeGrafter"/>
</dbReference>
<dbReference type="Pfam" id="PF21762">
    <property type="entry name" value="DEDDh_C"/>
    <property type="match status" value="1"/>
</dbReference>
<evidence type="ECO:0000313" key="3">
    <source>
        <dbReference type="Proteomes" id="UP000178129"/>
    </source>
</evidence>
<dbReference type="InterPro" id="IPR036397">
    <property type="entry name" value="RNaseH_sf"/>
</dbReference>
<dbReference type="InterPro" id="IPR012337">
    <property type="entry name" value="RNaseH-like_sf"/>
</dbReference>
<dbReference type="Proteomes" id="UP000178129">
    <property type="component" value="Unassembled WGS sequence"/>
</dbReference>
<evidence type="ECO:0000313" key="2">
    <source>
        <dbReference type="EMBL" id="CZT09187.1"/>
    </source>
</evidence>
<dbReference type="Gene3D" id="3.30.420.10">
    <property type="entry name" value="Ribonuclease H-like superfamily/Ribonuclease H"/>
    <property type="match status" value="1"/>
</dbReference>
<dbReference type="GO" id="GO:0003676">
    <property type="term" value="F:nucleic acid binding"/>
    <property type="evidence" value="ECO:0007669"/>
    <property type="project" value="InterPro"/>
</dbReference>
<organism evidence="2 3">
    <name type="scientific">Rhynchosporium graminicola</name>
    <dbReference type="NCBI Taxonomy" id="2792576"/>
    <lineage>
        <taxon>Eukaryota</taxon>
        <taxon>Fungi</taxon>
        <taxon>Dikarya</taxon>
        <taxon>Ascomycota</taxon>
        <taxon>Pezizomycotina</taxon>
        <taxon>Leotiomycetes</taxon>
        <taxon>Helotiales</taxon>
        <taxon>Ploettnerulaceae</taxon>
        <taxon>Rhynchosporium</taxon>
    </lineage>
</organism>
<dbReference type="PANTHER" id="PTHR28083">
    <property type="entry name" value="GOOD FOR FULL DBP5 ACTIVITY PROTEIN 2"/>
    <property type="match status" value="1"/>
</dbReference>
<evidence type="ECO:0000259" key="1">
    <source>
        <dbReference type="Pfam" id="PF21762"/>
    </source>
</evidence>
<feature type="domain" description="Gfd2/YDR514C-like C-terminal" evidence="1">
    <location>
        <begin position="29"/>
        <end position="207"/>
    </location>
</feature>
<gene>
    <name evidence="2" type="ORF">RCO7_04054</name>
</gene>